<dbReference type="RefSeq" id="WP_366921556.1">
    <property type="nucleotide sequence ID" value="NZ_CP121694.1"/>
</dbReference>
<dbReference type="PROSITE" id="PS51257">
    <property type="entry name" value="PROKAR_LIPOPROTEIN"/>
    <property type="match status" value="1"/>
</dbReference>
<dbReference type="KEGG" id="dbc:MFMK1_001960"/>
<proteinExistence type="predicted"/>
<sequence length="608" mass="69063">MRFKLFIILFFTVFLVIFGAGCKDQSRDVSVRDPENTLPAAIQDGGAKIDTAEVNQKEGDAADAQETNLKYGVITDPTELEKLWQEYLYDAIATIGNSHEFNSAAEIDPVHIAQYSWFKYIAEHGRESLELANENSRRRVFPVEAVLEYAQRYFNLTTLNVTAFDDRDYDPERRAFIFNLGSEGDRPRYNEGNPWGIKLGEVTRNSDGTITAVLKHYDSSVTRRVERTRTFTLKPREDGSLYFISGREEWVNNNLVSLTGDFQRFDKINGFDDNMQTLAMLGEYNDKVIIAYGPYDKKKNGSLMLLNPENMEVEKELNLGENFTSTDVTLTGERIVVRLKDRIIIVKKNLEQLEELSLPKVIKDKITRELQQGTYFGGYDISTDLTRIIYSDEEGVKLFDLADSSEKLLASTKPVTGTDLVKKSYHSSPRFVANDQKVITTMTGYESAMGYTLYDLQENTSKTYNITGEASSSRFIRYDTGVLEVKGVRIKDKETSELTLQYLDFKTGHVKEIELGDLGDGGYIRFPDLTYVGENDAAFITSRQGLDYSQGMSYLHRLDLDTLTVETNIITVKAAQTYILGVLSDGRVLFWYDFNPSENGVCLTKYKK</sequence>
<dbReference type="Proteomes" id="UP001329915">
    <property type="component" value="Chromosome"/>
</dbReference>
<accession>A0AAU0ULZ0</accession>
<dbReference type="SUPFAM" id="SSF82171">
    <property type="entry name" value="DPP6 N-terminal domain-like"/>
    <property type="match status" value="1"/>
</dbReference>
<evidence type="ECO:0000313" key="1">
    <source>
        <dbReference type="EMBL" id="WRO22136.1"/>
    </source>
</evidence>
<organism evidence="1 2">
    <name type="scientific">Metallumcola ferriviriculae</name>
    <dbReference type="NCBI Taxonomy" id="3039180"/>
    <lineage>
        <taxon>Bacteria</taxon>
        <taxon>Bacillati</taxon>
        <taxon>Bacillota</taxon>
        <taxon>Clostridia</taxon>
        <taxon>Neomoorellales</taxon>
        <taxon>Desulfitibacteraceae</taxon>
        <taxon>Metallumcola</taxon>
    </lineage>
</organism>
<protein>
    <submittedName>
        <fullName evidence="1">Uncharacterized protein</fullName>
    </submittedName>
</protein>
<evidence type="ECO:0000313" key="2">
    <source>
        <dbReference type="Proteomes" id="UP001329915"/>
    </source>
</evidence>
<gene>
    <name evidence="1" type="ORF">MFMK1_001960</name>
</gene>
<dbReference type="AlphaFoldDB" id="A0AAU0ULZ0"/>
<keyword evidence="2" id="KW-1185">Reference proteome</keyword>
<name>A0AAU0ULZ0_9FIRM</name>
<reference evidence="1 2" key="1">
    <citation type="submission" date="2023-04" db="EMBL/GenBank/DDBJ databases">
        <authorList>
            <person name="Hsu D."/>
        </authorList>
    </citation>
    <scope>NUCLEOTIDE SEQUENCE [LARGE SCALE GENOMIC DNA]</scope>
    <source>
        <strain evidence="1 2">MK1</strain>
    </source>
</reference>
<dbReference type="EMBL" id="CP121694">
    <property type="protein sequence ID" value="WRO22136.1"/>
    <property type="molecule type" value="Genomic_DNA"/>
</dbReference>